<dbReference type="CDD" id="cd23572">
    <property type="entry name" value="TFP_LU_ECD_PINLYP_rpt2"/>
    <property type="match status" value="1"/>
</dbReference>
<dbReference type="InterPro" id="IPR045860">
    <property type="entry name" value="Snake_toxin-like_sf"/>
</dbReference>
<dbReference type="PANTHER" id="PTHR20914:SF25">
    <property type="entry name" value="PHOSPHOLIPASE A2 INHIBITOR AND LY6_PLAUR DOMAIN-CONTAINING PROTEIN"/>
    <property type="match status" value="1"/>
</dbReference>
<protein>
    <recommendedName>
        <fullName evidence="4">UPAR/Ly6 domain-containing protein</fullName>
    </recommendedName>
</protein>
<dbReference type="Pfam" id="PF00021">
    <property type="entry name" value="UPAR_LY6"/>
    <property type="match status" value="2"/>
</dbReference>
<gene>
    <name evidence="5" type="ORF">RIMI_LOCUS4792694</name>
</gene>
<evidence type="ECO:0000256" key="2">
    <source>
        <dbReference type="ARBA" id="ARBA00022525"/>
    </source>
</evidence>
<evidence type="ECO:0000256" key="1">
    <source>
        <dbReference type="ARBA" id="ARBA00004613"/>
    </source>
</evidence>
<dbReference type="Proteomes" id="UP001176940">
    <property type="component" value="Unassembled WGS sequence"/>
</dbReference>
<keyword evidence="6" id="KW-1185">Reference proteome</keyword>
<keyword evidence="2" id="KW-0964">Secreted</keyword>
<dbReference type="SUPFAM" id="SSF57302">
    <property type="entry name" value="Snake toxin-like"/>
    <property type="match status" value="2"/>
</dbReference>
<organism evidence="5 6">
    <name type="scientific">Ranitomeya imitator</name>
    <name type="common">mimic poison frog</name>
    <dbReference type="NCBI Taxonomy" id="111125"/>
    <lineage>
        <taxon>Eukaryota</taxon>
        <taxon>Metazoa</taxon>
        <taxon>Chordata</taxon>
        <taxon>Craniata</taxon>
        <taxon>Vertebrata</taxon>
        <taxon>Euteleostomi</taxon>
        <taxon>Amphibia</taxon>
        <taxon>Batrachia</taxon>
        <taxon>Anura</taxon>
        <taxon>Neobatrachia</taxon>
        <taxon>Hyloidea</taxon>
        <taxon>Dendrobatidae</taxon>
        <taxon>Dendrobatinae</taxon>
        <taxon>Ranitomeya</taxon>
    </lineage>
</organism>
<dbReference type="EMBL" id="CAUEEQ010007888">
    <property type="protein sequence ID" value="CAJ0931639.1"/>
    <property type="molecule type" value="Genomic_DNA"/>
</dbReference>
<comment type="caution">
    <text evidence="5">The sequence shown here is derived from an EMBL/GenBank/DDBJ whole genome shotgun (WGS) entry which is preliminary data.</text>
</comment>
<dbReference type="PANTHER" id="PTHR20914">
    <property type="entry name" value="LY6/PLAUR DOMAIN-CONTAINING PROTEIN 8"/>
    <property type="match status" value="1"/>
</dbReference>
<evidence type="ECO:0000256" key="3">
    <source>
        <dbReference type="SAM" id="MobiDB-lite"/>
    </source>
</evidence>
<evidence type="ECO:0000313" key="6">
    <source>
        <dbReference type="Proteomes" id="UP001176940"/>
    </source>
</evidence>
<evidence type="ECO:0000313" key="5">
    <source>
        <dbReference type="EMBL" id="CAJ0931639.1"/>
    </source>
</evidence>
<feature type="domain" description="UPAR/Ly6" evidence="4">
    <location>
        <begin position="158"/>
        <end position="237"/>
    </location>
</feature>
<proteinExistence type="predicted"/>
<feature type="region of interest" description="Disordered" evidence="3">
    <location>
        <begin position="247"/>
        <end position="266"/>
    </location>
</feature>
<sequence length="266" mass="29353">NRVQPLDSAAPFSEIKTYFYTVRPISFISLTPVSIFSNLVFNHEVLLSHYLPAIHNIKRLFSLVYKLYRRRSGSMHWDCSHMCGQRRRLHLRLQRTKMTMLGLSTYSHVRGCGQSSDCNNPKSLSNQFISIDLNTLCCQTDECTPTAPIVLSEKKDSNGLACPSCFTITSSTCKPDNQIQCTGTENRCTSYSISTATDPSEPILAMAGCATENMCSNYDGHATTSTTEQMKISIECSNALRLEQATRGGDSSFNGSLQAEAGQASV</sequence>
<feature type="non-terminal residue" evidence="5">
    <location>
        <position position="1"/>
    </location>
</feature>
<accession>A0ABN9L2L0</accession>
<dbReference type="Gene3D" id="2.10.60.10">
    <property type="entry name" value="CD59"/>
    <property type="match status" value="1"/>
</dbReference>
<reference evidence="5" key="1">
    <citation type="submission" date="2023-07" db="EMBL/GenBank/DDBJ databases">
        <authorList>
            <person name="Stuckert A."/>
        </authorList>
    </citation>
    <scope>NUCLEOTIDE SEQUENCE</scope>
</reference>
<dbReference type="InterPro" id="IPR016054">
    <property type="entry name" value="LY6_UPA_recep-like"/>
</dbReference>
<comment type="subcellular location">
    <subcellularLocation>
        <location evidence="1">Secreted</location>
    </subcellularLocation>
</comment>
<dbReference type="InterPro" id="IPR050918">
    <property type="entry name" value="CNF-like_PLA2_Inhibitor"/>
</dbReference>
<name>A0ABN9L2L0_9NEOB</name>
<evidence type="ECO:0000259" key="4">
    <source>
        <dbReference type="Pfam" id="PF00021"/>
    </source>
</evidence>
<feature type="domain" description="UPAR/Ly6" evidence="4">
    <location>
        <begin position="94"/>
        <end position="144"/>
    </location>
</feature>